<keyword evidence="5" id="KW-1185">Reference proteome</keyword>
<dbReference type="PANTHER" id="PTHR33988:SF2">
    <property type="entry name" value="ENDORIBONUCLEASE MAZF"/>
    <property type="match status" value="1"/>
</dbReference>
<dbReference type="AlphaFoldDB" id="A0A1M6QB92"/>
<reference evidence="4 5" key="1">
    <citation type="submission" date="2016-11" db="EMBL/GenBank/DDBJ databases">
        <authorList>
            <person name="Jaros S."/>
            <person name="Januszkiewicz K."/>
            <person name="Wedrychowicz H."/>
        </authorList>
    </citation>
    <scope>NUCLEOTIDE SEQUENCE [LARGE SCALE GENOMIC DNA]</scope>
    <source>
        <strain evidence="4 5">DSM 3090</strain>
    </source>
</reference>
<keyword evidence="4" id="KW-0378">Hydrolase</keyword>
<gene>
    <name evidence="4" type="ORF">SAMN02745248_01945</name>
</gene>
<dbReference type="Pfam" id="PF02452">
    <property type="entry name" value="PemK_toxin"/>
    <property type="match status" value="1"/>
</dbReference>
<organism evidence="4 5">
    <name type="scientific">Hathewaya proteolytica DSM 3090</name>
    <dbReference type="NCBI Taxonomy" id="1121331"/>
    <lineage>
        <taxon>Bacteria</taxon>
        <taxon>Bacillati</taxon>
        <taxon>Bacillota</taxon>
        <taxon>Clostridia</taxon>
        <taxon>Eubacteriales</taxon>
        <taxon>Clostridiaceae</taxon>
        <taxon>Hathewaya</taxon>
    </lineage>
</organism>
<dbReference type="GO" id="GO:0004521">
    <property type="term" value="F:RNA endonuclease activity"/>
    <property type="evidence" value="ECO:0007669"/>
    <property type="project" value="TreeGrafter"/>
</dbReference>
<keyword evidence="4" id="KW-0255">Endonuclease</keyword>
<dbReference type="GO" id="GO:0016075">
    <property type="term" value="P:rRNA catabolic process"/>
    <property type="evidence" value="ECO:0007669"/>
    <property type="project" value="TreeGrafter"/>
</dbReference>
<evidence type="ECO:0000313" key="5">
    <source>
        <dbReference type="Proteomes" id="UP000183952"/>
    </source>
</evidence>
<dbReference type="Gene3D" id="2.30.30.110">
    <property type="match status" value="1"/>
</dbReference>
<name>A0A1M6QB92_9CLOT</name>
<sequence>MCNDIRSMSDEELIQYIEDTEKKIADLTNEYLNEFRAAVKNSSKCCSLVEQARKIHSLFKYIEWVKKKMEMSSKSADDKNINPRRGEIWTCELGQNVGSEENKIRPVIIIQNNTGNLKGPTTIVVPISNRQKKIKVHIQLRETDYNLVVGEAQKITGTVLCEQIKVVSKVRLGRKIATLKDDFIKILDSKLRNSLELQNK</sequence>
<feature type="coiled-coil region" evidence="3">
    <location>
        <begin position="10"/>
        <end position="37"/>
    </location>
</feature>
<dbReference type="EMBL" id="FRAD01000016">
    <property type="protein sequence ID" value="SHK17363.1"/>
    <property type="molecule type" value="Genomic_DNA"/>
</dbReference>
<keyword evidence="3" id="KW-0175">Coiled coil</keyword>
<keyword evidence="2" id="KW-1277">Toxin-antitoxin system</keyword>
<comment type="similarity">
    <text evidence="1">Belongs to the PemK/MazF family.</text>
</comment>
<accession>A0A1M6QB92</accession>
<dbReference type="STRING" id="1121331.SAMN02745248_01945"/>
<dbReference type="RefSeq" id="WP_072903901.1">
    <property type="nucleotide sequence ID" value="NZ_FRAD01000016.1"/>
</dbReference>
<evidence type="ECO:0000313" key="4">
    <source>
        <dbReference type="EMBL" id="SHK17363.1"/>
    </source>
</evidence>
<proteinExistence type="inferred from homology"/>
<dbReference type="GO" id="GO:0003677">
    <property type="term" value="F:DNA binding"/>
    <property type="evidence" value="ECO:0007669"/>
    <property type="project" value="InterPro"/>
</dbReference>
<dbReference type="InterPro" id="IPR011067">
    <property type="entry name" value="Plasmid_toxin/cell-grow_inhib"/>
</dbReference>
<evidence type="ECO:0000256" key="3">
    <source>
        <dbReference type="SAM" id="Coils"/>
    </source>
</evidence>
<keyword evidence="4" id="KW-0540">Nuclease</keyword>
<protein>
    <submittedName>
        <fullName evidence="4">mRNA-degrading endonuclease, toxin component of the MazEF toxin-antitoxin module</fullName>
    </submittedName>
</protein>
<dbReference type="PANTHER" id="PTHR33988">
    <property type="entry name" value="ENDORIBONUCLEASE MAZF-RELATED"/>
    <property type="match status" value="1"/>
</dbReference>
<evidence type="ECO:0000256" key="2">
    <source>
        <dbReference type="ARBA" id="ARBA00022649"/>
    </source>
</evidence>
<dbReference type="SUPFAM" id="SSF50118">
    <property type="entry name" value="Cell growth inhibitor/plasmid maintenance toxic component"/>
    <property type="match status" value="1"/>
</dbReference>
<dbReference type="OrthoDB" id="2055210at2"/>
<dbReference type="GO" id="GO:0006402">
    <property type="term" value="P:mRNA catabolic process"/>
    <property type="evidence" value="ECO:0007669"/>
    <property type="project" value="TreeGrafter"/>
</dbReference>
<evidence type="ECO:0000256" key="1">
    <source>
        <dbReference type="ARBA" id="ARBA00007521"/>
    </source>
</evidence>
<dbReference type="InterPro" id="IPR003477">
    <property type="entry name" value="PemK-like"/>
</dbReference>
<dbReference type="Proteomes" id="UP000183952">
    <property type="component" value="Unassembled WGS sequence"/>
</dbReference>